<keyword evidence="2" id="KW-0812">Transmembrane</keyword>
<sequence>MTSDPQWPGTDPLQQLHAAAAELARTAEEIREICARTTAALTAAATRSPGFPSGIHWSLLRALTNRGGLGYAFEGGRFGGPAARLGALAGRSSLATLVAVTSLRLRIAGVLHQHPELAADPVMRRLLDAVGADRDTEAVRAIRALFREKRTVRAVSDIAPIFGEVLAMRALFDDNPFNDQSGRPAAADRGPAAEPLPGLPGGATRRRDGGEGAAGTACAPHGSRWLLLLTGLAGLVIAAACLRRARRAPRG</sequence>
<dbReference type="Proteomes" id="UP001230426">
    <property type="component" value="Unassembled WGS sequence"/>
</dbReference>
<evidence type="ECO:0000256" key="1">
    <source>
        <dbReference type="SAM" id="MobiDB-lite"/>
    </source>
</evidence>
<name>A0ABT9RER6_9ACTN</name>
<evidence type="ECO:0000313" key="3">
    <source>
        <dbReference type="EMBL" id="MDP9867752.1"/>
    </source>
</evidence>
<dbReference type="EMBL" id="JAUSRB010000002">
    <property type="protein sequence ID" value="MDP9867752.1"/>
    <property type="molecule type" value="Genomic_DNA"/>
</dbReference>
<feature type="region of interest" description="Disordered" evidence="1">
    <location>
        <begin position="178"/>
        <end position="215"/>
    </location>
</feature>
<keyword evidence="2" id="KW-0472">Membrane</keyword>
<gene>
    <name evidence="3" type="ORF">J2S55_007018</name>
</gene>
<keyword evidence="2" id="KW-1133">Transmembrane helix</keyword>
<protein>
    <recommendedName>
        <fullName evidence="5">DUF222 domain-containing protein</fullName>
    </recommendedName>
</protein>
<evidence type="ECO:0000256" key="2">
    <source>
        <dbReference type="SAM" id="Phobius"/>
    </source>
</evidence>
<accession>A0ABT9RER6</accession>
<feature type="compositionally biased region" description="Low complexity" evidence="1">
    <location>
        <begin position="182"/>
        <end position="196"/>
    </location>
</feature>
<evidence type="ECO:0008006" key="5">
    <source>
        <dbReference type="Google" id="ProtNLM"/>
    </source>
</evidence>
<keyword evidence="4" id="KW-1185">Reference proteome</keyword>
<reference evidence="3 4" key="1">
    <citation type="submission" date="2023-07" db="EMBL/GenBank/DDBJ databases">
        <title>Sequencing the genomes of 1000 actinobacteria strains.</title>
        <authorList>
            <person name="Klenk H.-P."/>
        </authorList>
    </citation>
    <scope>NUCLEOTIDE SEQUENCE [LARGE SCALE GENOMIC DNA]</scope>
    <source>
        <strain evidence="3 4">DSM 44109</strain>
    </source>
</reference>
<comment type="caution">
    <text evidence="3">The sequence shown here is derived from an EMBL/GenBank/DDBJ whole genome shotgun (WGS) entry which is preliminary data.</text>
</comment>
<feature type="transmembrane region" description="Helical" evidence="2">
    <location>
        <begin position="225"/>
        <end position="242"/>
    </location>
</feature>
<organism evidence="3 4">
    <name type="scientific">Streptosporangium brasiliense</name>
    <dbReference type="NCBI Taxonomy" id="47480"/>
    <lineage>
        <taxon>Bacteria</taxon>
        <taxon>Bacillati</taxon>
        <taxon>Actinomycetota</taxon>
        <taxon>Actinomycetes</taxon>
        <taxon>Streptosporangiales</taxon>
        <taxon>Streptosporangiaceae</taxon>
        <taxon>Streptosporangium</taxon>
    </lineage>
</organism>
<dbReference type="RefSeq" id="WP_306869738.1">
    <property type="nucleotide sequence ID" value="NZ_JAUSRB010000002.1"/>
</dbReference>
<proteinExistence type="predicted"/>
<evidence type="ECO:0000313" key="4">
    <source>
        <dbReference type="Proteomes" id="UP001230426"/>
    </source>
</evidence>